<feature type="compositionally biased region" description="Polar residues" evidence="1">
    <location>
        <begin position="82"/>
        <end position="94"/>
    </location>
</feature>
<feature type="compositionally biased region" description="Basic residues" evidence="1">
    <location>
        <begin position="72"/>
        <end position="81"/>
    </location>
</feature>
<feature type="non-terminal residue" evidence="2">
    <location>
        <position position="94"/>
    </location>
</feature>
<keyword evidence="3" id="KW-1185">Reference proteome</keyword>
<proteinExistence type="predicted"/>
<sequence length="94" mass="10052">VLIINHGISSHRYGSGGAESIRSPPITEWVAANLAGSRRLLGSKDDAEKINGASEGKQYSFSSSEGAEKIISHHKKRRSTKRAVSSTSSEKNEG</sequence>
<evidence type="ECO:0000313" key="2">
    <source>
        <dbReference type="EMBL" id="KAH9311897.1"/>
    </source>
</evidence>
<dbReference type="AlphaFoldDB" id="A0AA38FVI1"/>
<feature type="non-terminal residue" evidence="2">
    <location>
        <position position="1"/>
    </location>
</feature>
<dbReference type="EMBL" id="JAHRHJ020000006">
    <property type="protein sequence ID" value="KAH9311897.1"/>
    <property type="molecule type" value="Genomic_DNA"/>
</dbReference>
<gene>
    <name evidence="2" type="ORF">KI387_026932</name>
</gene>
<comment type="caution">
    <text evidence="2">The sequence shown here is derived from an EMBL/GenBank/DDBJ whole genome shotgun (WGS) entry which is preliminary data.</text>
</comment>
<feature type="region of interest" description="Disordered" evidence="1">
    <location>
        <begin position="49"/>
        <end position="94"/>
    </location>
</feature>
<dbReference type="Proteomes" id="UP000824469">
    <property type="component" value="Unassembled WGS sequence"/>
</dbReference>
<reference evidence="2 3" key="1">
    <citation type="journal article" date="2021" name="Nat. Plants">
        <title>The Taxus genome provides insights into paclitaxel biosynthesis.</title>
        <authorList>
            <person name="Xiong X."/>
            <person name="Gou J."/>
            <person name="Liao Q."/>
            <person name="Li Y."/>
            <person name="Zhou Q."/>
            <person name="Bi G."/>
            <person name="Li C."/>
            <person name="Du R."/>
            <person name="Wang X."/>
            <person name="Sun T."/>
            <person name="Guo L."/>
            <person name="Liang H."/>
            <person name="Lu P."/>
            <person name="Wu Y."/>
            <person name="Zhang Z."/>
            <person name="Ro D.K."/>
            <person name="Shang Y."/>
            <person name="Huang S."/>
            <person name="Yan J."/>
        </authorList>
    </citation>
    <scope>NUCLEOTIDE SEQUENCE [LARGE SCALE GENOMIC DNA]</scope>
    <source>
        <strain evidence="2">Ta-2019</strain>
    </source>
</reference>
<organism evidence="2 3">
    <name type="scientific">Taxus chinensis</name>
    <name type="common">Chinese yew</name>
    <name type="synonym">Taxus wallichiana var. chinensis</name>
    <dbReference type="NCBI Taxonomy" id="29808"/>
    <lineage>
        <taxon>Eukaryota</taxon>
        <taxon>Viridiplantae</taxon>
        <taxon>Streptophyta</taxon>
        <taxon>Embryophyta</taxon>
        <taxon>Tracheophyta</taxon>
        <taxon>Spermatophyta</taxon>
        <taxon>Pinopsida</taxon>
        <taxon>Pinidae</taxon>
        <taxon>Conifers II</taxon>
        <taxon>Cupressales</taxon>
        <taxon>Taxaceae</taxon>
        <taxon>Taxus</taxon>
    </lineage>
</organism>
<accession>A0AA38FVI1</accession>
<name>A0AA38FVI1_TAXCH</name>
<evidence type="ECO:0000313" key="3">
    <source>
        <dbReference type="Proteomes" id="UP000824469"/>
    </source>
</evidence>
<protein>
    <submittedName>
        <fullName evidence="2">Uncharacterized protein</fullName>
    </submittedName>
</protein>
<evidence type="ECO:0000256" key="1">
    <source>
        <dbReference type="SAM" id="MobiDB-lite"/>
    </source>
</evidence>